<gene>
    <name evidence="1" type="ORF">VP01_5794g1</name>
</gene>
<proteinExistence type="predicted"/>
<dbReference type="AlphaFoldDB" id="A0A0L6UI68"/>
<evidence type="ECO:0000313" key="2">
    <source>
        <dbReference type="Proteomes" id="UP000037035"/>
    </source>
</evidence>
<dbReference type="Proteomes" id="UP000037035">
    <property type="component" value="Unassembled WGS sequence"/>
</dbReference>
<accession>A0A0L6UI68</accession>
<reference evidence="1 2" key="1">
    <citation type="submission" date="2015-08" db="EMBL/GenBank/DDBJ databases">
        <title>Next Generation Sequencing and Analysis of the Genome of Puccinia sorghi L Schw, the Causal Agent of Maize Common Rust.</title>
        <authorList>
            <person name="Rochi L."/>
            <person name="Burguener G."/>
            <person name="Darino M."/>
            <person name="Turjanski A."/>
            <person name="Kreff E."/>
            <person name="Dieguez M.J."/>
            <person name="Sacco F."/>
        </authorList>
    </citation>
    <scope>NUCLEOTIDE SEQUENCE [LARGE SCALE GENOMIC DNA]</scope>
    <source>
        <strain evidence="1 2">RO10H11247</strain>
    </source>
</reference>
<keyword evidence="2" id="KW-1185">Reference proteome</keyword>
<evidence type="ECO:0000313" key="1">
    <source>
        <dbReference type="EMBL" id="KNZ48254.1"/>
    </source>
</evidence>
<protein>
    <submittedName>
        <fullName evidence="1">Uncharacterized protein</fullName>
    </submittedName>
</protein>
<dbReference type="EMBL" id="LAVV01011045">
    <property type="protein sequence ID" value="KNZ48254.1"/>
    <property type="molecule type" value="Genomic_DNA"/>
</dbReference>
<organism evidence="1 2">
    <name type="scientific">Puccinia sorghi</name>
    <dbReference type="NCBI Taxonomy" id="27349"/>
    <lineage>
        <taxon>Eukaryota</taxon>
        <taxon>Fungi</taxon>
        <taxon>Dikarya</taxon>
        <taxon>Basidiomycota</taxon>
        <taxon>Pucciniomycotina</taxon>
        <taxon>Pucciniomycetes</taxon>
        <taxon>Pucciniales</taxon>
        <taxon>Pucciniaceae</taxon>
        <taxon>Puccinia</taxon>
    </lineage>
</organism>
<dbReference type="VEuPathDB" id="FungiDB:VP01_5794g1"/>
<sequence>MQGRERERTEFQHVPEQNTFIGEQFYLFPGPLFDEFKKQHNALGTWIGTQLQRRS</sequence>
<comment type="caution">
    <text evidence="1">The sequence shown here is derived from an EMBL/GenBank/DDBJ whole genome shotgun (WGS) entry which is preliminary data.</text>
</comment>
<name>A0A0L6UI68_9BASI</name>